<organism evidence="10 11">
    <name type="scientific">candidate division WWE3 bacterium RIFCSPLOWO2_01_FULL_41_18</name>
    <dbReference type="NCBI Taxonomy" id="1802625"/>
    <lineage>
        <taxon>Bacteria</taxon>
        <taxon>Katanobacteria</taxon>
    </lineage>
</organism>
<reference evidence="10 11" key="1">
    <citation type="journal article" date="2016" name="Nat. Commun.">
        <title>Thousands of microbial genomes shed light on interconnected biogeochemical processes in an aquifer system.</title>
        <authorList>
            <person name="Anantharaman K."/>
            <person name="Brown C.T."/>
            <person name="Hug L.A."/>
            <person name="Sharon I."/>
            <person name="Castelle C.J."/>
            <person name="Probst A.J."/>
            <person name="Thomas B.C."/>
            <person name="Singh A."/>
            <person name="Wilkins M.J."/>
            <person name="Karaoz U."/>
            <person name="Brodie E.L."/>
            <person name="Williams K.H."/>
            <person name="Hubbard S.S."/>
            <person name="Banfield J.F."/>
        </authorList>
    </citation>
    <scope>NUCLEOTIDE SEQUENCE [LARGE SCALE GENOMIC DNA]</scope>
</reference>
<evidence type="ECO:0000256" key="9">
    <source>
        <dbReference type="RuleBase" id="RU365087"/>
    </source>
</evidence>
<dbReference type="EMBL" id="MEVI01000003">
    <property type="protein sequence ID" value="OGC54932.1"/>
    <property type="molecule type" value="Genomic_DNA"/>
</dbReference>
<dbReference type="AlphaFoldDB" id="A0A1F4VCF6"/>
<comment type="caution">
    <text evidence="10">The sequence shown here is derived from an EMBL/GenBank/DDBJ whole genome shotgun (WGS) entry which is preliminary data.</text>
</comment>
<keyword evidence="5 9" id="KW-0653">Protein transport</keyword>
<evidence type="ECO:0000256" key="3">
    <source>
        <dbReference type="ARBA" id="ARBA00022448"/>
    </source>
</evidence>
<evidence type="ECO:0000313" key="11">
    <source>
        <dbReference type="Proteomes" id="UP000176504"/>
    </source>
</evidence>
<comment type="subcellular location">
    <subcellularLocation>
        <location evidence="9">Cell membrane</location>
        <topology evidence="9">Multi-pass membrane protein</topology>
    </subcellularLocation>
    <subcellularLocation>
        <location evidence="1">Membrane</location>
        <topology evidence="1">Multi-pass membrane protein</topology>
    </subcellularLocation>
</comment>
<dbReference type="NCBIfam" id="TIGR00810">
    <property type="entry name" value="secG"/>
    <property type="match status" value="1"/>
</dbReference>
<comment type="function">
    <text evidence="9">Involved in protein export. Participates in an early event of protein translocation.</text>
</comment>
<dbReference type="GO" id="GO:0015450">
    <property type="term" value="F:protein-transporting ATPase activity"/>
    <property type="evidence" value="ECO:0007669"/>
    <property type="project" value="UniProtKB-UniRule"/>
</dbReference>
<evidence type="ECO:0000256" key="5">
    <source>
        <dbReference type="ARBA" id="ARBA00022927"/>
    </source>
</evidence>
<name>A0A1F4VCF6_UNCKA</name>
<feature type="transmembrane region" description="Helical" evidence="9">
    <location>
        <begin position="6"/>
        <end position="26"/>
    </location>
</feature>
<gene>
    <name evidence="10" type="ORF">A3A78_03045</name>
</gene>
<dbReference type="GO" id="GO:0005886">
    <property type="term" value="C:plasma membrane"/>
    <property type="evidence" value="ECO:0007669"/>
    <property type="project" value="UniProtKB-SubCell"/>
</dbReference>
<evidence type="ECO:0000256" key="4">
    <source>
        <dbReference type="ARBA" id="ARBA00022692"/>
    </source>
</evidence>
<accession>A0A1F4VCF6</accession>
<comment type="similarity">
    <text evidence="2 9">Belongs to the SecG family.</text>
</comment>
<keyword evidence="9" id="KW-1003">Cell membrane</keyword>
<keyword evidence="7 9" id="KW-0811">Translocation</keyword>
<dbReference type="GO" id="GO:0009306">
    <property type="term" value="P:protein secretion"/>
    <property type="evidence" value="ECO:0007669"/>
    <property type="project" value="UniProtKB-UniRule"/>
</dbReference>
<proteinExistence type="inferred from homology"/>
<evidence type="ECO:0000256" key="6">
    <source>
        <dbReference type="ARBA" id="ARBA00022989"/>
    </source>
</evidence>
<keyword evidence="4 9" id="KW-0812">Transmembrane</keyword>
<keyword evidence="6 9" id="KW-1133">Transmembrane helix</keyword>
<dbReference type="Proteomes" id="UP000176504">
    <property type="component" value="Unassembled WGS sequence"/>
</dbReference>
<evidence type="ECO:0000256" key="7">
    <source>
        <dbReference type="ARBA" id="ARBA00023010"/>
    </source>
</evidence>
<sequence length="74" mass="8373">MEGRFLPLLKIFQIFLSVLLAILILLQARGRGLSTNLTGMYRSKRGFEKLVFILTIIFGVLFSINSLLLVGLFK</sequence>
<protein>
    <recommendedName>
        <fullName evidence="9">Protein-export membrane protein SecG</fullName>
    </recommendedName>
</protein>
<dbReference type="InterPro" id="IPR004692">
    <property type="entry name" value="SecG"/>
</dbReference>
<evidence type="ECO:0000256" key="2">
    <source>
        <dbReference type="ARBA" id="ARBA00008445"/>
    </source>
</evidence>
<evidence type="ECO:0000256" key="8">
    <source>
        <dbReference type="ARBA" id="ARBA00023136"/>
    </source>
</evidence>
<evidence type="ECO:0000313" key="10">
    <source>
        <dbReference type="EMBL" id="OGC54932.1"/>
    </source>
</evidence>
<keyword evidence="8 9" id="KW-0472">Membrane</keyword>
<feature type="transmembrane region" description="Helical" evidence="9">
    <location>
        <begin position="50"/>
        <end position="73"/>
    </location>
</feature>
<dbReference type="Pfam" id="PF03840">
    <property type="entry name" value="SecG"/>
    <property type="match status" value="1"/>
</dbReference>
<keyword evidence="3 9" id="KW-0813">Transport</keyword>
<evidence type="ECO:0000256" key="1">
    <source>
        <dbReference type="ARBA" id="ARBA00004141"/>
    </source>
</evidence>